<dbReference type="EMBL" id="FPHL01000010">
    <property type="protein sequence ID" value="SFV55282.1"/>
    <property type="molecule type" value="Genomic_DNA"/>
</dbReference>
<name>A0A1W1BP86_9ZZZZ</name>
<protein>
    <submittedName>
        <fullName evidence="1">Nitric oxide-responding transcriptional regulator Dnr (Crp/Fnr family)</fullName>
    </submittedName>
</protein>
<proteinExistence type="predicted"/>
<organism evidence="1">
    <name type="scientific">hydrothermal vent metagenome</name>
    <dbReference type="NCBI Taxonomy" id="652676"/>
    <lineage>
        <taxon>unclassified sequences</taxon>
        <taxon>metagenomes</taxon>
        <taxon>ecological metagenomes</taxon>
    </lineage>
</organism>
<dbReference type="AlphaFoldDB" id="A0A1W1BP86"/>
<gene>
    <name evidence="1" type="ORF">MNB_SV-10-759</name>
</gene>
<accession>A0A1W1BP86</accession>
<evidence type="ECO:0000313" key="1">
    <source>
        <dbReference type="EMBL" id="SFV55282.1"/>
    </source>
</evidence>
<reference evidence="1" key="1">
    <citation type="submission" date="2016-10" db="EMBL/GenBank/DDBJ databases">
        <authorList>
            <person name="de Groot N.N."/>
        </authorList>
    </citation>
    <scope>NUCLEOTIDE SEQUENCE</scope>
</reference>
<sequence>MKKTFYVLATVSVLLGAAPQTDRKTTADSTEQAGKSKVLAATRGDVKIIESSENIRYLSQKVAKDYLYYYRYPEDHLIREKLDNALGKLGSDFRVIATTTKDKDTKDILEFLAYSKEQIAQIFETAPNEEKAALMLDYSETLLEGADSIAAAHKYDFSKEEAMLMSAKKIEYLLQRVMKYYMAVHVGFETPTNKEQMQNAVKMLEKNLARIDAYAYPETMKQVKVTLLDSWKKNKYYLDRSDMLFIPGLMFLSGTYLESVVAQIALYHSKNQ</sequence>